<dbReference type="RefSeq" id="WP_146083304.1">
    <property type="nucleotide sequence ID" value="NZ_PTIY01000002.1"/>
</dbReference>
<feature type="chain" id="PRO_5015391837" evidence="1">
    <location>
        <begin position="25"/>
        <end position="172"/>
    </location>
</feature>
<comment type="caution">
    <text evidence="2">The sequence shown here is derived from an EMBL/GenBank/DDBJ whole genome shotgun (WGS) entry which is preliminary data.</text>
</comment>
<protein>
    <submittedName>
        <fullName evidence="2">Uncharacterized protein</fullName>
    </submittedName>
</protein>
<reference evidence="2 3" key="1">
    <citation type="submission" date="2018-02" db="EMBL/GenBank/DDBJ databases">
        <title>Subsurface microbial communities from deep shales in Ohio and West Virginia, USA.</title>
        <authorList>
            <person name="Wrighton K."/>
        </authorList>
    </citation>
    <scope>NUCLEOTIDE SEQUENCE [LARGE SCALE GENOMIC DNA]</scope>
    <source>
        <strain evidence="2 3">OWC-G53F</strain>
    </source>
</reference>
<evidence type="ECO:0000313" key="3">
    <source>
        <dbReference type="Proteomes" id="UP000238071"/>
    </source>
</evidence>
<accession>A0A2S6H6T0</accession>
<keyword evidence="3" id="KW-1185">Reference proteome</keyword>
<proteinExistence type="predicted"/>
<dbReference type="AlphaFoldDB" id="A0A2S6H6T0"/>
<feature type="signal peptide" evidence="1">
    <location>
        <begin position="1"/>
        <end position="24"/>
    </location>
</feature>
<dbReference type="Proteomes" id="UP000238071">
    <property type="component" value="Unassembled WGS sequence"/>
</dbReference>
<gene>
    <name evidence="2" type="ORF">B0F88_102171</name>
</gene>
<dbReference type="PROSITE" id="PS51257">
    <property type="entry name" value="PROKAR_LIPOPROTEIN"/>
    <property type="match status" value="1"/>
</dbReference>
<sequence length="172" mass="18591">MRTRFPLAHVLAVIAIACTFQAYAGEQDIHRVLSNALVCKGNPAEAVYRLAQRGSDFESGYAAHGFGDGTSYKAVVILRKPLRLAGATAAAVISETENSHVDFAAFTYAYFEGDYRDAIKTLKLLATKPFTDTSLGRFVSEQPSPSRCPPTVTLTPVDEKHFLLGCGWCNGG</sequence>
<evidence type="ECO:0000313" key="2">
    <source>
        <dbReference type="EMBL" id="PPK73192.1"/>
    </source>
</evidence>
<evidence type="ECO:0000256" key="1">
    <source>
        <dbReference type="SAM" id="SignalP"/>
    </source>
</evidence>
<name>A0A2S6H6T0_9GAMM</name>
<organism evidence="2 3">
    <name type="scientific">Methylobacter tundripaludum</name>
    <dbReference type="NCBI Taxonomy" id="173365"/>
    <lineage>
        <taxon>Bacteria</taxon>
        <taxon>Pseudomonadati</taxon>
        <taxon>Pseudomonadota</taxon>
        <taxon>Gammaproteobacteria</taxon>
        <taxon>Methylococcales</taxon>
        <taxon>Methylococcaceae</taxon>
        <taxon>Methylobacter</taxon>
    </lineage>
</organism>
<keyword evidence="1" id="KW-0732">Signal</keyword>
<dbReference type="EMBL" id="PTIY01000002">
    <property type="protein sequence ID" value="PPK73192.1"/>
    <property type="molecule type" value="Genomic_DNA"/>
</dbReference>